<gene>
    <name evidence="3" type="ORF">PCOR1329_LOCUS12619</name>
</gene>
<comment type="caution">
    <text evidence="3">The sequence shown here is derived from an EMBL/GenBank/DDBJ whole genome shotgun (WGS) entry which is preliminary data.</text>
</comment>
<keyword evidence="4" id="KW-1185">Reference proteome</keyword>
<evidence type="ECO:0000313" key="4">
    <source>
        <dbReference type="Proteomes" id="UP001189429"/>
    </source>
</evidence>
<dbReference type="InterPro" id="IPR002885">
    <property type="entry name" value="PPR_rpt"/>
</dbReference>
<dbReference type="EMBL" id="CAUYUJ010003694">
    <property type="protein sequence ID" value="CAK0806381.1"/>
    <property type="molecule type" value="Genomic_DNA"/>
</dbReference>
<protein>
    <recommendedName>
        <fullName evidence="5">Pentacotripeptide-repeat region of PRORP domain-containing protein</fullName>
    </recommendedName>
</protein>
<dbReference type="PANTHER" id="PTHR47447:SF17">
    <property type="entry name" value="OS12G0638900 PROTEIN"/>
    <property type="match status" value="1"/>
</dbReference>
<dbReference type="PROSITE" id="PS51375">
    <property type="entry name" value="PPR"/>
    <property type="match status" value="1"/>
</dbReference>
<dbReference type="NCBIfam" id="TIGR00756">
    <property type="entry name" value="PPR"/>
    <property type="match status" value="1"/>
</dbReference>
<dbReference type="PANTHER" id="PTHR47447">
    <property type="entry name" value="OS03G0856100 PROTEIN"/>
    <property type="match status" value="1"/>
</dbReference>
<accession>A0ABN9QQX0</accession>
<evidence type="ECO:0000313" key="3">
    <source>
        <dbReference type="EMBL" id="CAK0806381.1"/>
    </source>
</evidence>
<organism evidence="3 4">
    <name type="scientific">Prorocentrum cordatum</name>
    <dbReference type="NCBI Taxonomy" id="2364126"/>
    <lineage>
        <taxon>Eukaryota</taxon>
        <taxon>Sar</taxon>
        <taxon>Alveolata</taxon>
        <taxon>Dinophyceae</taxon>
        <taxon>Prorocentrales</taxon>
        <taxon>Prorocentraceae</taxon>
        <taxon>Prorocentrum</taxon>
    </lineage>
</organism>
<feature type="non-terminal residue" evidence="3">
    <location>
        <position position="1"/>
    </location>
</feature>
<dbReference type="Proteomes" id="UP001189429">
    <property type="component" value="Unassembled WGS sequence"/>
</dbReference>
<evidence type="ECO:0000256" key="1">
    <source>
        <dbReference type="ARBA" id="ARBA00022737"/>
    </source>
</evidence>
<feature type="repeat" description="PPR" evidence="2">
    <location>
        <begin position="61"/>
        <end position="95"/>
    </location>
</feature>
<sequence length="109" mass="11885">CCSYRVSRFAERVPRAPMPASSCQSLGATLAASIKSSGNAKQWAAALDLFRSAPQSRVPVDDVLYNTAISACGKARQWERALMLLREMAGAKVVPDVILQCWSQRVREG</sequence>
<keyword evidence="1" id="KW-0677">Repeat</keyword>
<name>A0ABN9QQX0_9DINO</name>
<dbReference type="Pfam" id="PF01535">
    <property type="entry name" value="PPR"/>
    <property type="match status" value="1"/>
</dbReference>
<dbReference type="Gene3D" id="1.25.40.10">
    <property type="entry name" value="Tetratricopeptide repeat domain"/>
    <property type="match status" value="1"/>
</dbReference>
<evidence type="ECO:0000256" key="2">
    <source>
        <dbReference type="PROSITE-ProRule" id="PRU00708"/>
    </source>
</evidence>
<reference evidence="3" key="1">
    <citation type="submission" date="2023-10" db="EMBL/GenBank/DDBJ databases">
        <authorList>
            <person name="Chen Y."/>
            <person name="Shah S."/>
            <person name="Dougan E. K."/>
            <person name="Thang M."/>
            <person name="Chan C."/>
        </authorList>
    </citation>
    <scope>NUCLEOTIDE SEQUENCE [LARGE SCALE GENOMIC DNA]</scope>
</reference>
<dbReference type="InterPro" id="IPR011990">
    <property type="entry name" value="TPR-like_helical_dom_sf"/>
</dbReference>
<proteinExistence type="predicted"/>
<evidence type="ECO:0008006" key="5">
    <source>
        <dbReference type="Google" id="ProtNLM"/>
    </source>
</evidence>